<name>A0A151I171_9HYME</name>
<dbReference type="EMBL" id="KQ976619">
    <property type="protein sequence ID" value="KYM79118.1"/>
    <property type="molecule type" value="Genomic_DNA"/>
</dbReference>
<reference evidence="1 2" key="1">
    <citation type="submission" date="2015-09" db="EMBL/GenBank/DDBJ databases">
        <title>Atta colombica WGS genome.</title>
        <authorList>
            <person name="Nygaard S."/>
            <person name="Hu H."/>
            <person name="Boomsma J."/>
            <person name="Zhang G."/>
        </authorList>
    </citation>
    <scope>NUCLEOTIDE SEQUENCE [LARGE SCALE GENOMIC DNA]</scope>
    <source>
        <strain evidence="1">Treedump-2</strain>
        <tissue evidence="1">Whole body</tissue>
    </source>
</reference>
<sequence>MIPNFHYIVIGISFLSFVKNERSIPMLQSGSRILVEGRNTDEQLLFHLFDTLFKCFICLDLEIPQDKRLAFPAFLLLSRDLHKSFLNVFSSQFNSIPSIFKRQNHHQITVDIEYCKEYSPHRIHHGVGYKISHVAFLIVTIVLKLSFFDGLIQKNRISVPINNFPLVIEPHSRGIKTTVKKRMRMTTDDYIDQRTLRSHDPVHIQSTSFGFVVDCFYFIQKLQFLRIR</sequence>
<evidence type="ECO:0000313" key="2">
    <source>
        <dbReference type="Proteomes" id="UP000078540"/>
    </source>
</evidence>
<dbReference type="Proteomes" id="UP000078540">
    <property type="component" value="Unassembled WGS sequence"/>
</dbReference>
<dbReference type="AlphaFoldDB" id="A0A151I171"/>
<evidence type="ECO:0000313" key="1">
    <source>
        <dbReference type="EMBL" id="KYM79118.1"/>
    </source>
</evidence>
<accession>A0A151I171</accession>
<proteinExistence type="predicted"/>
<gene>
    <name evidence="1" type="ORF">ALC53_10455</name>
</gene>
<protein>
    <submittedName>
        <fullName evidence="1">Uncharacterized protein</fullName>
    </submittedName>
</protein>
<keyword evidence="2" id="KW-1185">Reference proteome</keyword>
<organism evidence="1 2">
    <name type="scientific">Atta colombica</name>
    <dbReference type="NCBI Taxonomy" id="520822"/>
    <lineage>
        <taxon>Eukaryota</taxon>
        <taxon>Metazoa</taxon>
        <taxon>Ecdysozoa</taxon>
        <taxon>Arthropoda</taxon>
        <taxon>Hexapoda</taxon>
        <taxon>Insecta</taxon>
        <taxon>Pterygota</taxon>
        <taxon>Neoptera</taxon>
        <taxon>Endopterygota</taxon>
        <taxon>Hymenoptera</taxon>
        <taxon>Apocrita</taxon>
        <taxon>Aculeata</taxon>
        <taxon>Formicoidea</taxon>
        <taxon>Formicidae</taxon>
        <taxon>Myrmicinae</taxon>
        <taxon>Atta</taxon>
    </lineage>
</organism>